<dbReference type="STRING" id="40571.SAMN05660733_07790"/>
<keyword evidence="1" id="KW-0472">Membrane</keyword>
<reference evidence="4" key="1">
    <citation type="submission" date="2017-04" db="EMBL/GenBank/DDBJ databases">
        <authorList>
            <person name="Varghese N."/>
            <person name="Submissions S."/>
        </authorList>
    </citation>
    <scope>NUCLEOTIDE SEQUENCE [LARGE SCALE GENOMIC DNA]</scope>
    <source>
        <strain evidence="4">DSM 44073</strain>
    </source>
</reference>
<dbReference type="Proteomes" id="UP000192840">
    <property type="component" value="Unassembled WGS sequence"/>
</dbReference>
<feature type="transmembrane region" description="Helical" evidence="1">
    <location>
        <begin position="80"/>
        <end position="101"/>
    </location>
</feature>
<keyword evidence="1" id="KW-0812">Transmembrane</keyword>
<feature type="domain" description="DUF2231" evidence="2">
    <location>
        <begin position="9"/>
        <end position="145"/>
    </location>
</feature>
<evidence type="ECO:0000313" key="4">
    <source>
        <dbReference type="Proteomes" id="UP000192840"/>
    </source>
</evidence>
<evidence type="ECO:0000259" key="2">
    <source>
        <dbReference type="Pfam" id="PF09990"/>
    </source>
</evidence>
<feature type="transmembrane region" description="Helical" evidence="1">
    <location>
        <begin position="113"/>
        <end position="131"/>
    </location>
</feature>
<proteinExistence type="predicted"/>
<name>A0A1W2FS30_9PSEU</name>
<protein>
    <submittedName>
        <fullName evidence="3">Uncharacterized membrane protein</fullName>
    </submittedName>
</protein>
<evidence type="ECO:0000313" key="3">
    <source>
        <dbReference type="EMBL" id="SMD24673.1"/>
    </source>
</evidence>
<accession>A0A1W2FS30</accession>
<dbReference type="eggNOG" id="COG4244">
    <property type="taxonomic scope" value="Bacteria"/>
</dbReference>
<organism evidence="3 4">
    <name type="scientific">Lentzea albidocapillata</name>
    <dbReference type="NCBI Taxonomy" id="40571"/>
    <lineage>
        <taxon>Bacteria</taxon>
        <taxon>Bacillati</taxon>
        <taxon>Actinomycetota</taxon>
        <taxon>Actinomycetes</taxon>
        <taxon>Pseudonocardiales</taxon>
        <taxon>Pseudonocardiaceae</taxon>
        <taxon>Lentzea</taxon>
    </lineage>
</organism>
<evidence type="ECO:0000256" key="1">
    <source>
        <dbReference type="SAM" id="Phobius"/>
    </source>
</evidence>
<feature type="transmembrane region" description="Helical" evidence="1">
    <location>
        <begin position="12"/>
        <end position="36"/>
    </location>
</feature>
<keyword evidence="4" id="KW-1185">Reference proteome</keyword>
<dbReference type="RefSeq" id="WP_030480794.1">
    <property type="nucleotide sequence ID" value="NZ_FWYC01000022.1"/>
</dbReference>
<dbReference type="InterPro" id="IPR019251">
    <property type="entry name" value="DUF2231_TM"/>
</dbReference>
<dbReference type="OrthoDB" id="147178at2"/>
<dbReference type="AlphaFoldDB" id="A0A1W2FS30"/>
<gene>
    <name evidence="3" type="ORF">SAMN05660733_07790</name>
</gene>
<keyword evidence="1" id="KW-1133">Transmembrane helix</keyword>
<dbReference type="EMBL" id="FWYC01000022">
    <property type="protein sequence ID" value="SMD24673.1"/>
    <property type="molecule type" value="Genomic_DNA"/>
</dbReference>
<sequence>MRSRARMAGHAIHPMLIVFPLGLLFTAVCFDGLYFATATTNFAVAGAYTTAAGVLGGVLAAMFGWVDWFSIPGKTRAKRVGLIHGLVNGVALAVFAVSWLLRLDQVTWRPTVLSISFALGGLVLAAIGGWLGGELVERLGVGVDPDAGFDASSSLRGHRRAPAA</sequence>
<dbReference type="Pfam" id="PF09990">
    <property type="entry name" value="DUF2231"/>
    <property type="match status" value="1"/>
</dbReference>
<feature type="transmembrane region" description="Helical" evidence="1">
    <location>
        <begin position="42"/>
        <end position="68"/>
    </location>
</feature>